<feature type="domain" description="Exonuclease VII large subunit C-terminal" evidence="1">
    <location>
        <begin position="4"/>
        <end position="198"/>
    </location>
</feature>
<dbReference type="PANTHER" id="PTHR30008:SF0">
    <property type="entry name" value="EXODEOXYRIBONUCLEASE 7 LARGE SUBUNIT"/>
    <property type="match status" value="1"/>
</dbReference>
<comment type="caution">
    <text evidence="2">The sequence shown here is derived from an EMBL/GenBank/DDBJ whole genome shotgun (WGS) entry which is preliminary data.</text>
</comment>
<keyword evidence="2" id="KW-0378">Hydrolase</keyword>
<keyword evidence="2" id="KW-0540">Nuclease</keyword>
<dbReference type="InterPro" id="IPR020579">
    <property type="entry name" value="Exonuc_VII_lsu_C"/>
</dbReference>
<dbReference type="NCBIfam" id="TIGR00237">
    <property type="entry name" value="xseA"/>
    <property type="match status" value="1"/>
</dbReference>
<feature type="non-terminal residue" evidence="2">
    <location>
        <position position="205"/>
    </location>
</feature>
<dbReference type="SUPFAM" id="SSF52210">
    <property type="entry name" value="Succinyl-CoA synthetase domains"/>
    <property type="match status" value="1"/>
</dbReference>
<protein>
    <submittedName>
        <fullName evidence="2">Exonuclease VII, large subunit</fullName>
        <ecNumber evidence="2">3.1.11.6</ecNumber>
    </submittedName>
</protein>
<evidence type="ECO:0000313" key="2">
    <source>
        <dbReference type="EMBL" id="EQD38567.1"/>
    </source>
</evidence>
<name>T0Z2V5_9ZZZZ</name>
<evidence type="ECO:0000259" key="1">
    <source>
        <dbReference type="Pfam" id="PF02601"/>
    </source>
</evidence>
<dbReference type="InterPro" id="IPR003753">
    <property type="entry name" value="Exonuc_VII_L"/>
</dbReference>
<reference evidence="2" key="2">
    <citation type="journal article" date="2014" name="ISME J.">
        <title>Microbial stratification in low pH oxic and suboxic macroscopic growths along an acid mine drainage.</title>
        <authorList>
            <person name="Mendez-Garcia C."/>
            <person name="Mesa V."/>
            <person name="Sprenger R.R."/>
            <person name="Richter M."/>
            <person name="Diez M.S."/>
            <person name="Solano J."/>
            <person name="Bargiela R."/>
            <person name="Golyshina O.V."/>
            <person name="Manteca A."/>
            <person name="Ramos J.L."/>
            <person name="Gallego J.R."/>
            <person name="Llorente I."/>
            <person name="Martins Dos Santos V.A."/>
            <person name="Jensen O.N."/>
            <person name="Pelaez A.I."/>
            <person name="Sanchez J."/>
            <person name="Ferrer M."/>
        </authorList>
    </citation>
    <scope>NUCLEOTIDE SEQUENCE</scope>
</reference>
<organism evidence="2">
    <name type="scientific">mine drainage metagenome</name>
    <dbReference type="NCBI Taxonomy" id="410659"/>
    <lineage>
        <taxon>unclassified sequences</taxon>
        <taxon>metagenomes</taxon>
        <taxon>ecological metagenomes</taxon>
    </lineage>
</organism>
<dbReference type="PANTHER" id="PTHR30008">
    <property type="entry name" value="EXODEOXYRIBONUCLEASE 7 LARGE SUBUNIT"/>
    <property type="match status" value="1"/>
</dbReference>
<dbReference type="GO" id="GO:0006308">
    <property type="term" value="P:DNA catabolic process"/>
    <property type="evidence" value="ECO:0007669"/>
    <property type="project" value="InterPro"/>
</dbReference>
<dbReference type="InterPro" id="IPR016102">
    <property type="entry name" value="Succinyl-CoA_synth-like"/>
</dbReference>
<proteinExistence type="predicted"/>
<dbReference type="GO" id="GO:0008855">
    <property type="term" value="F:exodeoxyribonuclease VII activity"/>
    <property type="evidence" value="ECO:0007669"/>
    <property type="project" value="UniProtKB-EC"/>
</dbReference>
<sequence>AQGLFDTRLKRPLPPWPRRIGIVSSGTGAAVRDVLTVLARRMPLIPVRIAPAQVQGEGAEGTLIEALARLNQDETVDVVILTRGGGSLKDFAPFNTAALVRAIRASRVPVVTGIGHEIDETLADLAADLNGITPSGAAERVAPARVEIESRLADWRERLVRQHPKHRLDELGQRLDELAIRNRQTIEGIFRECVQRVRILRAHLA</sequence>
<dbReference type="GO" id="GO:0009318">
    <property type="term" value="C:exodeoxyribonuclease VII complex"/>
    <property type="evidence" value="ECO:0007669"/>
    <property type="project" value="InterPro"/>
</dbReference>
<gene>
    <name evidence="2" type="ORF">B2A_11405</name>
</gene>
<dbReference type="EC" id="3.1.11.6" evidence="2"/>
<keyword evidence="2" id="KW-0269">Exonuclease</keyword>
<reference evidence="2" key="1">
    <citation type="submission" date="2013-08" db="EMBL/GenBank/DDBJ databases">
        <authorList>
            <person name="Mendez C."/>
            <person name="Richter M."/>
            <person name="Ferrer M."/>
            <person name="Sanchez J."/>
        </authorList>
    </citation>
    <scope>NUCLEOTIDE SEQUENCE</scope>
</reference>
<dbReference type="AlphaFoldDB" id="T0Z2V5"/>
<feature type="non-terminal residue" evidence="2">
    <location>
        <position position="1"/>
    </location>
</feature>
<dbReference type="Pfam" id="PF02601">
    <property type="entry name" value="Exonuc_VII_L"/>
    <property type="match status" value="1"/>
</dbReference>
<accession>T0Z2V5</accession>
<dbReference type="EMBL" id="AUZZ01008233">
    <property type="protein sequence ID" value="EQD38567.1"/>
    <property type="molecule type" value="Genomic_DNA"/>
</dbReference>